<accession>A0ABW7ID41</accession>
<evidence type="ECO:0000313" key="5">
    <source>
        <dbReference type="Proteomes" id="UP001607125"/>
    </source>
</evidence>
<dbReference type="EMBL" id="JBIHSF010000004">
    <property type="protein sequence ID" value="MFH0259519.1"/>
    <property type="molecule type" value="Genomic_DNA"/>
</dbReference>
<organism evidence="4 5">
    <name type="scientific">Vibrio barjaei</name>
    <dbReference type="NCBI Taxonomy" id="1676683"/>
    <lineage>
        <taxon>Bacteria</taxon>
        <taxon>Pseudomonadati</taxon>
        <taxon>Pseudomonadota</taxon>
        <taxon>Gammaproteobacteria</taxon>
        <taxon>Vibrionales</taxon>
        <taxon>Vibrionaceae</taxon>
        <taxon>Vibrio</taxon>
    </lineage>
</organism>
<dbReference type="InterPro" id="IPR007346">
    <property type="entry name" value="Endonuclease-I"/>
</dbReference>
<dbReference type="GO" id="GO:0004519">
    <property type="term" value="F:endonuclease activity"/>
    <property type="evidence" value="ECO:0007669"/>
    <property type="project" value="UniProtKB-KW"/>
</dbReference>
<evidence type="ECO:0000256" key="2">
    <source>
        <dbReference type="ARBA" id="ARBA00022722"/>
    </source>
</evidence>
<keyword evidence="4" id="KW-0255">Endonuclease</keyword>
<proteinExistence type="inferred from homology"/>
<keyword evidence="5" id="KW-1185">Reference proteome</keyword>
<dbReference type="SUPFAM" id="SSF54060">
    <property type="entry name" value="His-Me finger endonucleases"/>
    <property type="match status" value="1"/>
</dbReference>
<gene>
    <name evidence="4" type="ORF">ACGRH2_03545</name>
</gene>
<protein>
    <submittedName>
        <fullName evidence="4">Endonuclease</fullName>
    </submittedName>
</protein>
<name>A0ABW7ID41_9VIBR</name>
<dbReference type="RefSeq" id="WP_394628577.1">
    <property type="nucleotide sequence ID" value="NZ_JBIHSF010000004.1"/>
</dbReference>
<keyword evidence="2" id="KW-0540">Nuclease</keyword>
<sequence>MNRNNFIDLAGGVYENTKYYTQWSGTQKSENFWSFFDDTTDDYIHSVYAGVPVDLLKRKRMYSIEHIIPKSFLKTYLGKIGAEEAVIKGSTTNPLNFAAAHRNINSARWNWPFDVEDDRIVRSYQIDMKGIYSDFGLDNEKEWVIPIRTQGDLARSILYMCLVYGISELYGEHLNVYRNWAKLDPPNIWELKYNDWVAEKFGIRNPLVADYNNPAQAFELLNDDQLMSSILLHRWT</sequence>
<dbReference type="InterPro" id="IPR044925">
    <property type="entry name" value="His-Me_finger_sf"/>
</dbReference>
<reference evidence="4 5" key="1">
    <citation type="submission" date="2024-10" db="EMBL/GenBank/DDBJ databases">
        <authorList>
            <person name="Yibar A."/>
            <person name="Saticioglu I.B."/>
            <person name="Duman M."/>
            <person name="Ajmi N."/>
            <person name="Gurler F."/>
            <person name="Ay H."/>
            <person name="Onuk E."/>
            <person name="Guler S."/>
            <person name="Romalde J.L."/>
        </authorList>
    </citation>
    <scope>NUCLEOTIDE SEQUENCE [LARGE SCALE GENOMIC DNA]</scope>
    <source>
        <strain evidence="4 5">1-TCBS-B</strain>
    </source>
</reference>
<dbReference type="Proteomes" id="UP001607125">
    <property type="component" value="Unassembled WGS sequence"/>
</dbReference>
<keyword evidence="3" id="KW-0378">Hydrolase</keyword>
<evidence type="ECO:0000256" key="3">
    <source>
        <dbReference type="ARBA" id="ARBA00022801"/>
    </source>
</evidence>
<evidence type="ECO:0000256" key="1">
    <source>
        <dbReference type="ARBA" id="ARBA00006429"/>
    </source>
</evidence>
<comment type="caution">
    <text evidence="4">The sequence shown here is derived from an EMBL/GenBank/DDBJ whole genome shotgun (WGS) entry which is preliminary data.</text>
</comment>
<dbReference type="Pfam" id="PF04231">
    <property type="entry name" value="Endonuclease_1"/>
    <property type="match status" value="1"/>
</dbReference>
<evidence type="ECO:0000313" key="4">
    <source>
        <dbReference type="EMBL" id="MFH0259519.1"/>
    </source>
</evidence>
<dbReference type="PANTHER" id="PTHR33607:SF2">
    <property type="entry name" value="ENDONUCLEASE-1"/>
    <property type="match status" value="1"/>
</dbReference>
<dbReference type="PANTHER" id="PTHR33607">
    <property type="entry name" value="ENDONUCLEASE-1"/>
    <property type="match status" value="1"/>
</dbReference>
<comment type="similarity">
    <text evidence="1">Belongs to the EndA/NucM nuclease family.</text>
</comment>